<dbReference type="Proteomes" id="UP001066276">
    <property type="component" value="Chromosome 3_2"/>
</dbReference>
<dbReference type="AlphaFoldDB" id="A0AAV7TXR5"/>
<feature type="region of interest" description="Disordered" evidence="1">
    <location>
        <begin position="199"/>
        <end position="228"/>
    </location>
</feature>
<protein>
    <submittedName>
        <fullName evidence="2">Uncharacterized protein</fullName>
    </submittedName>
</protein>
<name>A0AAV7TXR5_PLEWA</name>
<feature type="compositionally biased region" description="Polar residues" evidence="1">
    <location>
        <begin position="1"/>
        <end position="17"/>
    </location>
</feature>
<gene>
    <name evidence="2" type="ORF">NDU88_005598</name>
</gene>
<feature type="compositionally biased region" description="Polar residues" evidence="1">
    <location>
        <begin position="200"/>
        <end position="211"/>
    </location>
</feature>
<sequence length="228" mass="24988">MRLDQYTAQSPGVSLQNDPPGPLEKGAEPTGAQIHAAIESSRQAMQTQIATIAVDVNLLRADLRVVAERSVATEKQVTCLQSETDTLKDSVAILKAKTHKLEARVEDAEAKLKVLHAGRSHFFPSPEAAWDWLERNGVWERRTSWLERVAEGPEGQRRCILQPTCRCCAGQGSQVIVRSDSALGLERHRQEREEAKLLVQTVTSETSSRSGSPCVVGRLTPDSSPQGT</sequence>
<keyword evidence="3" id="KW-1185">Reference proteome</keyword>
<evidence type="ECO:0000313" key="2">
    <source>
        <dbReference type="EMBL" id="KAJ1180377.1"/>
    </source>
</evidence>
<reference evidence="2" key="1">
    <citation type="journal article" date="2022" name="bioRxiv">
        <title>Sequencing and chromosome-scale assembly of the giantPleurodeles waltlgenome.</title>
        <authorList>
            <person name="Brown T."/>
            <person name="Elewa A."/>
            <person name="Iarovenko S."/>
            <person name="Subramanian E."/>
            <person name="Araus A.J."/>
            <person name="Petzold A."/>
            <person name="Susuki M."/>
            <person name="Suzuki K.-i.T."/>
            <person name="Hayashi T."/>
            <person name="Toyoda A."/>
            <person name="Oliveira C."/>
            <person name="Osipova E."/>
            <person name="Leigh N.D."/>
            <person name="Simon A."/>
            <person name="Yun M.H."/>
        </authorList>
    </citation>
    <scope>NUCLEOTIDE SEQUENCE</scope>
    <source>
        <strain evidence="2">20211129_DDA</strain>
        <tissue evidence="2">Liver</tissue>
    </source>
</reference>
<evidence type="ECO:0000313" key="3">
    <source>
        <dbReference type="Proteomes" id="UP001066276"/>
    </source>
</evidence>
<feature type="region of interest" description="Disordered" evidence="1">
    <location>
        <begin position="1"/>
        <end position="28"/>
    </location>
</feature>
<dbReference type="EMBL" id="JANPWB010000006">
    <property type="protein sequence ID" value="KAJ1180377.1"/>
    <property type="molecule type" value="Genomic_DNA"/>
</dbReference>
<comment type="caution">
    <text evidence="2">The sequence shown here is derived from an EMBL/GenBank/DDBJ whole genome shotgun (WGS) entry which is preliminary data.</text>
</comment>
<organism evidence="2 3">
    <name type="scientific">Pleurodeles waltl</name>
    <name type="common">Iberian ribbed newt</name>
    <dbReference type="NCBI Taxonomy" id="8319"/>
    <lineage>
        <taxon>Eukaryota</taxon>
        <taxon>Metazoa</taxon>
        <taxon>Chordata</taxon>
        <taxon>Craniata</taxon>
        <taxon>Vertebrata</taxon>
        <taxon>Euteleostomi</taxon>
        <taxon>Amphibia</taxon>
        <taxon>Batrachia</taxon>
        <taxon>Caudata</taxon>
        <taxon>Salamandroidea</taxon>
        <taxon>Salamandridae</taxon>
        <taxon>Pleurodelinae</taxon>
        <taxon>Pleurodeles</taxon>
    </lineage>
</organism>
<proteinExistence type="predicted"/>
<evidence type="ECO:0000256" key="1">
    <source>
        <dbReference type="SAM" id="MobiDB-lite"/>
    </source>
</evidence>
<accession>A0AAV7TXR5</accession>